<dbReference type="PANTHER" id="PTHR33434:SF2">
    <property type="entry name" value="FATTY ACID-BINDING PROTEIN TM_1468"/>
    <property type="match status" value="1"/>
</dbReference>
<dbReference type="EMBL" id="VSSQ01000982">
    <property type="protein sequence ID" value="MPM03800.1"/>
    <property type="molecule type" value="Genomic_DNA"/>
</dbReference>
<dbReference type="Gene3D" id="3.30.1180.10">
    <property type="match status" value="1"/>
</dbReference>
<sequence length="283" mass="31637">MIKIVSDSSTLYSIKEGQANKIDIAPLTVSINNKTYREYEDINTEDFIDIINQGHIPKSSQPSIGEVLDIYSKYPDDEIINISMADGLSGTYNSACMAKNMDNNPDRIEVINSKTLCGPHRYLVDLAVKLSEASYTKDEIVKELKEIIETSKSFLIPHDFDFLVRGGRISSIVGKIGSAIKLVPVMTLAEDCKSLIKFATKRTYKKAMKKISEAFLEWNIDSSYKIYISHACKEDLAHEAKEIILEAIKNIEIEIKLLSPVFTTQGGPGCVAIQVIKKHDLLK</sequence>
<proteinExistence type="predicted"/>
<dbReference type="NCBIfam" id="TIGR00762">
    <property type="entry name" value="DegV"/>
    <property type="match status" value="1"/>
</dbReference>
<gene>
    <name evidence="2" type="ORF">SDC9_50067</name>
</gene>
<dbReference type="GO" id="GO:0008289">
    <property type="term" value="F:lipid binding"/>
    <property type="evidence" value="ECO:0007669"/>
    <property type="project" value="UniProtKB-KW"/>
</dbReference>
<dbReference type="SUPFAM" id="SSF82549">
    <property type="entry name" value="DAK1/DegV-like"/>
    <property type="match status" value="1"/>
</dbReference>
<dbReference type="InterPro" id="IPR050270">
    <property type="entry name" value="DegV_domain_contain"/>
</dbReference>
<evidence type="ECO:0000313" key="2">
    <source>
        <dbReference type="EMBL" id="MPM03800.1"/>
    </source>
</evidence>
<protein>
    <submittedName>
        <fullName evidence="2">DegV domain-containing protein</fullName>
    </submittedName>
</protein>
<dbReference type="PANTHER" id="PTHR33434">
    <property type="entry name" value="DEGV DOMAIN-CONTAINING PROTEIN DR_1986-RELATED"/>
    <property type="match status" value="1"/>
</dbReference>
<dbReference type="PROSITE" id="PS51482">
    <property type="entry name" value="DEGV"/>
    <property type="match status" value="1"/>
</dbReference>
<reference evidence="2" key="1">
    <citation type="submission" date="2019-08" db="EMBL/GenBank/DDBJ databases">
        <authorList>
            <person name="Kucharzyk K."/>
            <person name="Murdoch R.W."/>
            <person name="Higgins S."/>
            <person name="Loffler F."/>
        </authorList>
    </citation>
    <scope>NUCLEOTIDE SEQUENCE</scope>
</reference>
<evidence type="ECO:0000256" key="1">
    <source>
        <dbReference type="ARBA" id="ARBA00023121"/>
    </source>
</evidence>
<name>A0A644WJ75_9ZZZZ</name>
<accession>A0A644WJ75</accession>
<dbReference type="InterPro" id="IPR043168">
    <property type="entry name" value="DegV_C"/>
</dbReference>
<dbReference type="Pfam" id="PF02645">
    <property type="entry name" value="DegV"/>
    <property type="match status" value="1"/>
</dbReference>
<organism evidence="2">
    <name type="scientific">bioreactor metagenome</name>
    <dbReference type="NCBI Taxonomy" id="1076179"/>
    <lineage>
        <taxon>unclassified sequences</taxon>
        <taxon>metagenomes</taxon>
        <taxon>ecological metagenomes</taxon>
    </lineage>
</organism>
<keyword evidence="1" id="KW-0446">Lipid-binding</keyword>
<dbReference type="AlphaFoldDB" id="A0A644WJ75"/>
<dbReference type="InterPro" id="IPR003797">
    <property type="entry name" value="DegV"/>
</dbReference>
<comment type="caution">
    <text evidence="2">The sequence shown here is derived from an EMBL/GenBank/DDBJ whole genome shotgun (WGS) entry which is preliminary data.</text>
</comment>
<dbReference type="Gene3D" id="3.40.50.10170">
    <property type="match status" value="1"/>
</dbReference>